<organism evidence="3">
    <name type="scientific">Tunturiibacter psychrotolerans</name>
    <dbReference type="NCBI Taxonomy" id="3069686"/>
    <lineage>
        <taxon>Bacteria</taxon>
        <taxon>Pseudomonadati</taxon>
        <taxon>Acidobacteriota</taxon>
        <taxon>Terriglobia</taxon>
        <taxon>Terriglobales</taxon>
        <taxon>Acidobacteriaceae</taxon>
        <taxon>Tunturiibacter</taxon>
    </lineage>
</organism>
<name>A0AAU7ZRY8_9BACT</name>
<proteinExistence type="predicted"/>
<feature type="signal peptide" evidence="2">
    <location>
        <begin position="1"/>
        <end position="23"/>
    </location>
</feature>
<evidence type="ECO:0000256" key="1">
    <source>
        <dbReference type="SAM" id="MobiDB-lite"/>
    </source>
</evidence>
<gene>
    <name evidence="3" type="ORF">RBB77_02210</name>
</gene>
<sequence length="344" mass="37605">MGKIRACVTALVISALAMGGVRARADAALLMEEPYGEFGAFNPTGHAAIYLNHICAESPTLLRPCRAGEPGAVISRYHKIDGYDWLAIPLVPYLYAVERVEDVPKAADAALEVSLRDQYRRDHLLALAPDVEKGKKAGEAPGGEWTQLVGASYDRRIYGFQIQTTAEEDEQFMDQFNDNRNVGHFNLLFHNCADFSRTLLDVYYPHSVHRNFFSDLGITTPKQVARSLTKYADQHPDLKFSTFMIPQVPGSIKRSHPIDGVLEAVVKSKKYVVPLAILNPEVAAGFVVAYLTDGRFKAPKDAAVEVIPGEPTTLNGAPSPAGAEEVRRPLPAPAMTPAPLAPQK</sequence>
<feature type="compositionally biased region" description="Pro residues" evidence="1">
    <location>
        <begin position="330"/>
        <end position="344"/>
    </location>
</feature>
<feature type="chain" id="PRO_5043952808" description="DUF4105 domain-containing protein" evidence="2">
    <location>
        <begin position="24"/>
        <end position="344"/>
    </location>
</feature>
<dbReference type="KEGG" id="tpsc:RBB77_02210"/>
<dbReference type="RefSeq" id="WP_353064565.1">
    <property type="nucleotide sequence ID" value="NZ_CP132942.1"/>
</dbReference>
<reference evidence="3" key="2">
    <citation type="journal article" date="2024" name="Environ. Microbiol.">
        <title>Genome analysis and description of Tunturibacter gen. nov. expands the diversity of Terriglobia in tundra soils.</title>
        <authorList>
            <person name="Messyasz A."/>
            <person name="Mannisto M.K."/>
            <person name="Kerkhof L.J."/>
            <person name="Haggblom M.M."/>
        </authorList>
    </citation>
    <scope>NUCLEOTIDE SEQUENCE</scope>
    <source>
        <strain evidence="3">X5P6</strain>
    </source>
</reference>
<dbReference type="EMBL" id="CP132942">
    <property type="protein sequence ID" value="XCB33722.1"/>
    <property type="molecule type" value="Genomic_DNA"/>
</dbReference>
<evidence type="ECO:0000313" key="3">
    <source>
        <dbReference type="EMBL" id="XCB33722.1"/>
    </source>
</evidence>
<evidence type="ECO:0000256" key="2">
    <source>
        <dbReference type="SAM" id="SignalP"/>
    </source>
</evidence>
<dbReference type="AlphaFoldDB" id="A0AAU7ZRY8"/>
<feature type="region of interest" description="Disordered" evidence="1">
    <location>
        <begin position="309"/>
        <end position="344"/>
    </location>
</feature>
<reference evidence="3" key="1">
    <citation type="submission" date="2023-08" db="EMBL/GenBank/DDBJ databases">
        <authorList>
            <person name="Messyasz A."/>
            <person name="Mannisto M.K."/>
            <person name="Kerkhof L.J."/>
            <person name="Haggblom M."/>
        </authorList>
    </citation>
    <scope>NUCLEOTIDE SEQUENCE</scope>
    <source>
        <strain evidence="3">X5P6</strain>
    </source>
</reference>
<evidence type="ECO:0008006" key="4">
    <source>
        <dbReference type="Google" id="ProtNLM"/>
    </source>
</evidence>
<accession>A0AAU7ZRY8</accession>
<protein>
    <recommendedName>
        <fullName evidence="4">DUF4105 domain-containing protein</fullName>
    </recommendedName>
</protein>
<keyword evidence="2" id="KW-0732">Signal</keyword>